<keyword evidence="5" id="KW-0690">Ribosome biogenesis</keyword>
<evidence type="ECO:0000256" key="2">
    <source>
        <dbReference type="ARBA" id="ARBA00004496"/>
    </source>
</evidence>
<dbReference type="Gene3D" id="1.10.10.900">
    <property type="entry name" value="SBDS protein C-terminal domain, subdomain 1"/>
    <property type="match status" value="1"/>
</dbReference>
<evidence type="ECO:0008006" key="13">
    <source>
        <dbReference type="Google" id="ProtNLM"/>
    </source>
</evidence>
<feature type="domain" description="Ribosome maturation protein SDO1/SBDS central" evidence="9">
    <location>
        <begin position="115"/>
        <end position="177"/>
    </location>
</feature>
<dbReference type="NCBIfam" id="TIGR00291">
    <property type="entry name" value="RNA_SBDS"/>
    <property type="match status" value="1"/>
</dbReference>
<feature type="domain" description="Ribosome maturation protein SDO1/SBDS N-terminal" evidence="8">
    <location>
        <begin position="46"/>
        <end position="105"/>
    </location>
</feature>
<accession>X6ND83</accession>
<dbReference type="InterPro" id="IPR018023">
    <property type="entry name" value="Ribosome_mat_SBDS_CS"/>
</dbReference>
<dbReference type="EMBL" id="ASPP01009313">
    <property type="protein sequence ID" value="ETO24290.1"/>
    <property type="molecule type" value="Genomic_DNA"/>
</dbReference>
<dbReference type="Proteomes" id="UP000023152">
    <property type="component" value="Unassembled WGS sequence"/>
</dbReference>
<dbReference type="OrthoDB" id="10253092at2759"/>
<organism evidence="11 12">
    <name type="scientific">Reticulomyxa filosa</name>
    <dbReference type="NCBI Taxonomy" id="46433"/>
    <lineage>
        <taxon>Eukaryota</taxon>
        <taxon>Sar</taxon>
        <taxon>Rhizaria</taxon>
        <taxon>Retaria</taxon>
        <taxon>Foraminifera</taxon>
        <taxon>Monothalamids</taxon>
        <taxon>Reticulomyxidae</taxon>
        <taxon>Reticulomyxa</taxon>
    </lineage>
</organism>
<evidence type="ECO:0000259" key="8">
    <source>
        <dbReference type="Pfam" id="PF01172"/>
    </source>
</evidence>
<dbReference type="InterPro" id="IPR046928">
    <property type="entry name" value="SDO1/SBDS_C"/>
</dbReference>
<comment type="subunit">
    <text evidence="7">Associates with the 60S ribosomal subunit.</text>
</comment>
<reference evidence="11 12" key="1">
    <citation type="journal article" date="2013" name="Curr. Biol.">
        <title>The Genome of the Foraminiferan Reticulomyxa filosa.</title>
        <authorList>
            <person name="Glockner G."/>
            <person name="Hulsmann N."/>
            <person name="Schleicher M."/>
            <person name="Noegel A.A."/>
            <person name="Eichinger L."/>
            <person name="Gallinger C."/>
            <person name="Pawlowski J."/>
            <person name="Sierra R."/>
            <person name="Euteneuer U."/>
            <person name="Pillet L."/>
            <person name="Moustafa A."/>
            <person name="Platzer M."/>
            <person name="Groth M."/>
            <person name="Szafranski K."/>
            <person name="Schliwa M."/>
        </authorList>
    </citation>
    <scope>NUCLEOTIDE SEQUENCE [LARGE SCALE GENOMIC DNA]</scope>
</reference>
<dbReference type="OMA" id="TIISAKC"/>
<evidence type="ECO:0000256" key="3">
    <source>
        <dbReference type="ARBA" id="ARBA00007433"/>
    </source>
</evidence>
<dbReference type="GO" id="GO:0042256">
    <property type="term" value="P:cytosolic ribosome assembly"/>
    <property type="evidence" value="ECO:0007669"/>
    <property type="project" value="InterPro"/>
</dbReference>
<evidence type="ECO:0000256" key="4">
    <source>
        <dbReference type="ARBA" id="ARBA00022490"/>
    </source>
</evidence>
<dbReference type="InterPro" id="IPR039100">
    <property type="entry name" value="Sdo1/SBDS-like"/>
</dbReference>
<evidence type="ECO:0000313" key="11">
    <source>
        <dbReference type="EMBL" id="ETO24290.1"/>
    </source>
</evidence>
<protein>
    <recommendedName>
        <fullName evidence="13">Ribosome maturation protein SBDS</fullName>
    </recommendedName>
</protein>
<gene>
    <name evidence="11" type="ORF">RFI_12867</name>
</gene>
<keyword evidence="4" id="KW-0963">Cytoplasm</keyword>
<dbReference type="InterPro" id="IPR036786">
    <property type="entry name" value="Ribosome_mat_SBDS_N_sf"/>
</dbReference>
<evidence type="ECO:0000256" key="5">
    <source>
        <dbReference type="ARBA" id="ARBA00022517"/>
    </source>
</evidence>
<dbReference type="Gene3D" id="3.30.70.240">
    <property type="match status" value="1"/>
</dbReference>
<dbReference type="InterPro" id="IPR002140">
    <property type="entry name" value="Sdo1/SBDS"/>
</dbReference>
<evidence type="ECO:0000256" key="1">
    <source>
        <dbReference type="ARBA" id="ARBA00004123"/>
    </source>
</evidence>
<dbReference type="GO" id="GO:0005737">
    <property type="term" value="C:cytoplasm"/>
    <property type="evidence" value="ECO:0007669"/>
    <property type="project" value="UniProtKB-SubCell"/>
</dbReference>
<dbReference type="Pfam" id="PF20268">
    <property type="entry name" value="SBDS_C"/>
    <property type="match status" value="1"/>
</dbReference>
<comment type="subcellular location">
    <subcellularLocation>
        <location evidence="2">Cytoplasm</location>
    </subcellularLocation>
    <subcellularLocation>
        <location evidence="1">Nucleus</location>
    </subcellularLocation>
</comment>
<dbReference type="Pfam" id="PF09377">
    <property type="entry name" value="SBDS_domain_II"/>
    <property type="match status" value="1"/>
</dbReference>
<proteinExistence type="inferred from homology"/>
<dbReference type="SUPFAM" id="SSF109728">
    <property type="entry name" value="Hypothetical protein AF0491, middle domain"/>
    <property type="match status" value="1"/>
</dbReference>
<dbReference type="AlphaFoldDB" id="X6ND83"/>
<evidence type="ECO:0000313" key="12">
    <source>
        <dbReference type="Proteomes" id="UP000023152"/>
    </source>
</evidence>
<dbReference type="PANTHER" id="PTHR10927">
    <property type="entry name" value="RIBOSOME MATURATION PROTEIN SBDS"/>
    <property type="match status" value="1"/>
</dbReference>
<evidence type="ECO:0000256" key="7">
    <source>
        <dbReference type="ARBA" id="ARBA00049708"/>
    </source>
</evidence>
<dbReference type="Pfam" id="PF01172">
    <property type="entry name" value="SBDS_N"/>
    <property type="match status" value="1"/>
</dbReference>
<name>X6ND83_RETFI</name>
<dbReference type="InterPro" id="IPR037188">
    <property type="entry name" value="Sdo1/SBDS_central_sf"/>
</dbReference>
<dbReference type="SUPFAM" id="SSF89895">
    <property type="entry name" value="FYSH domain"/>
    <property type="match status" value="1"/>
</dbReference>
<dbReference type="InterPro" id="IPR018978">
    <property type="entry name" value="SDO1/SBDS_central"/>
</dbReference>
<keyword evidence="6" id="KW-0539">Nucleus</keyword>
<evidence type="ECO:0000259" key="9">
    <source>
        <dbReference type="Pfam" id="PF09377"/>
    </source>
</evidence>
<sequence>MLQLYVIKTKNKGHCTKKQHDENETLKKILTGLGKMKTDLKLHAIKTKEKSIDEVLQIERVFTNVSKGQVAAKSDLEAVFGTDNEKEVCRIILETGQLQVSGKERTQQLESKFHEIATIICDKCVNEETQRPFPLDVIETAMRDELHFSVNLNKSSKSQALQVIKEMQGAKVLPIQRGHMRLKITIPDKKISSKIKPEIARLCIAVEKETFGAAHVMTVLMDPGHFRELNDLVAKNTKGKGSVEVVELAVQQLGDTELI</sequence>
<comment type="similarity">
    <text evidence="3">Belongs to the SDO1/SBDS family.</text>
</comment>
<dbReference type="Gene3D" id="3.30.1250.10">
    <property type="entry name" value="Ribosome maturation protein SBDS, N-terminal domain"/>
    <property type="match status" value="1"/>
</dbReference>
<keyword evidence="12" id="KW-1185">Reference proteome</keyword>
<evidence type="ECO:0000259" key="10">
    <source>
        <dbReference type="Pfam" id="PF20268"/>
    </source>
</evidence>
<comment type="caution">
    <text evidence="11">The sequence shown here is derived from an EMBL/GenBank/DDBJ whole genome shotgun (WGS) entry which is preliminary data.</text>
</comment>
<dbReference type="PANTHER" id="PTHR10927:SF1">
    <property type="entry name" value="RIBOSOME MATURATION PROTEIN SBDS"/>
    <property type="match status" value="1"/>
</dbReference>
<evidence type="ECO:0000256" key="6">
    <source>
        <dbReference type="ARBA" id="ARBA00023242"/>
    </source>
</evidence>
<dbReference type="GO" id="GO:0005634">
    <property type="term" value="C:nucleus"/>
    <property type="evidence" value="ECO:0007669"/>
    <property type="project" value="UniProtKB-SubCell"/>
</dbReference>
<dbReference type="InterPro" id="IPR019783">
    <property type="entry name" value="SDO1/SBDS_N"/>
</dbReference>
<dbReference type="PROSITE" id="PS01267">
    <property type="entry name" value="UPF0023"/>
    <property type="match status" value="1"/>
</dbReference>
<feature type="domain" description="Ribosome maturation protein SDO1/SBDS C-terminal" evidence="10">
    <location>
        <begin position="180"/>
        <end position="248"/>
    </location>
</feature>